<keyword evidence="2" id="KW-0472">Membrane</keyword>
<feature type="compositionally biased region" description="Polar residues" evidence="1">
    <location>
        <begin position="97"/>
        <end position="112"/>
    </location>
</feature>
<feature type="region of interest" description="Disordered" evidence="1">
    <location>
        <begin position="254"/>
        <end position="274"/>
    </location>
</feature>
<dbReference type="InterPro" id="IPR010982">
    <property type="entry name" value="Lambda_DNA-bd_dom_sf"/>
</dbReference>
<dbReference type="AlphaFoldDB" id="A0A1I2RYQ1"/>
<organism evidence="4 5">
    <name type="scientific">Planifilum fulgidum</name>
    <dbReference type="NCBI Taxonomy" id="201973"/>
    <lineage>
        <taxon>Bacteria</taxon>
        <taxon>Bacillati</taxon>
        <taxon>Bacillota</taxon>
        <taxon>Bacilli</taxon>
        <taxon>Bacillales</taxon>
        <taxon>Thermoactinomycetaceae</taxon>
        <taxon>Planifilum</taxon>
    </lineage>
</organism>
<feature type="compositionally biased region" description="Polar residues" evidence="1">
    <location>
        <begin position="263"/>
        <end position="274"/>
    </location>
</feature>
<dbReference type="CDD" id="cd00093">
    <property type="entry name" value="HTH_XRE"/>
    <property type="match status" value="1"/>
</dbReference>
<dbReference type="Proteomes" id="UP000198661">
    <property type="component" value="Unassembled WGS sequence"/>
</dbReference>
<feature type="compositionally biased region" description="Low complexity" evidence="1">
    <location>
        <begin position="124"/>
        <end position="135"/>
    </location>
</feature>
<dbReference type="InterPro" id="IPR001387">
    <property type="entry name" value="Cro/C1-type_HTH"/>
</dbReference>
<keyword evidence="2" id="KW-1133">Transmembrane helix</keyword>
<dbReference type="PANTHER" id="PTHR34475">
    <property type="match status" value="1"/>
</dbReference>
<dbReference type="OrthoDB" id="9797543at2"/>
<evidence type="ECO:0000256" key="1">
    <source>
        <dbReference type="SAM" id="MobiDB-lite"/>
    </source>
</evidence>
<keyword evidence="2" id="KW-0812">Transmembrane</keyword>
<keyword evidence="5" id="KW-1185">Reference proteome</keyword>
<reference evidence="4 5" key="1">
    <citation type="submission" date="2016-10" db="EMBL/GenBank/DDBJ databases">
        <authorList>
            <person name="de Groot N.N."/>
        </authorList>
    </citation>
    <scope>NUCLEOTIDE SEQUENCE [LARGE SCALE GENOMIC DNA]</scope>
    <source>
        <strain evidence="4 5">DSM 44945</strain>
    </source>
</reference>
<feature type="region of interest" description="Disordered" evidence="1">
    <location>
        <begin position="160"/>
        <end position="221"/>
    </location>
</feature>
<feature type="compositionally biased region" description="Basic and acidic residues" evidence="1">
    <location>
        <begin position="160"/>
        <end position="169"/>
    </location>
</feature>
<sequence length="381" mass="42097">MEIGTQLRRAREALGLSLEDVQQQTKIHAEYLHALENDQFDSLPSPFYVRAFLRTYARCLGMDPQVLLERYERLNQGGAHPTARFRRVRPEPGGGLRSNTGRFRTVSTNASRPNPHGAAPSEHSSQQSGPAGPSQHTVSYRPPQDTGHFHTVQMDAVTGRERAVREETRPSVSSRSSAVSQQTGRFRSGAYPIVKAEGQALPPQKRPSRPPIPPQEAKGKKRGGIWMGVAALGVLLLGSGAWYWTQHMNASSNVPREQFNPDDGQTGNGTAAAQQTNAPELVLKEVDSGFPGDLYELTKANEIVLEVKATQGESVFLYGEKPDEPEETYTMKLGDARTVKKDKFLWFRLTVPSAVQIRVNGVEIDTTAQDVAKSYRIQLKK</sequence>
<protein>
    <submittedName>
        <fullName evidence="4">Helix-turn-helix domain-containing protein</fullName>
    </submittedName>
</protein>
<dbReference type="RefSeq" id="WP_092040731.1">
    <property type="nucleotide sequence ID" value="NZ_FOOK01000034.1"/>
</dbReference>
<accession>A0A1I2RYQ1</accession>
<dbReference type="SMART" id="SM00530">
    <property type="entry name" value="HTH_XRE"/>
    <property type="match status" value="1"/>
</dbReference>
<gene>
    <name evidence="4" type="ORF">SAMN04488025_1349</name>
</gene>
<dbReference type="InterPro" id="IPR050400">
    <property type="entry name" value="Bact_Cytoskel_RodZ"/>
</dbReference>
<dbReference type="Gene3D" id="1.10.260.40">
    <property type="entry name" value="lambda repressor-like DNA-binding domains"/>
    <property type="match status" value="1"/>
</dbReference>
<dbReference type="STRING" id="201973.SAMN04488025_1349"/>
<evidence type="ECO:0000256" key="2">
    <source>
        <dbReference type="SAM" id="Phobius"/>
    </source>
</evidence>
<feature type="region of interest" description="Disordered" evidence="1">
    <location>
        <begin position="78"/>
        <end position="148"/>
    </location>
</feature>
<dbReference type="EMBL" id="FOOK01000034">
    <property type="protein sequence ID" value="SFG43747.1"/>
    <property type="molecule type" value="Genomic_DNA"/>
</dbReference>
<dbReference type="Pfam" id="PF13413">
    <property type="entry name" value="HTH_25"/>
    <property type="match status" value="1"/>
</dbReference>
<feature type="domain" description="HTH cro/C1-type" evidence="3">
    <location>
        <begin position="6"/>
        <end position="67"/>
    </location>
</feature>
<evidence type="ECO:0000313" key="4">
    <source>
        <dbReference type="EMBL" id="SFG43747.1"/>
    </source>
</evidence>
<dbReference type="SUPFAM" id="SSF47413">
    <property type="entry name" value="lambda repressor-like DNA-binding domains"/>
    <property type="match status" value="1"/>
</dbReference>
<dbReference type="GO" id="GO:0003677">
    <property type="term" value="F:DNA binding"/>
    <property type="evidence" value="ECO:0007669"/>
    <property type="project" value="InterPro"/>
</dbReference>
<name>A0A1I2RYQ1_9BACL</name>
<feature type="transmembrane region" description="Helical" evidence="2">
    <location>
        <begin position="225"/>
        <end position="244"/>
    </location>
</feature>
<dbReference type="PANTHER" id="PTHR34475:SF1">
    <property type="entry name" value="CYTOSKELETON PROTEIN RODZ"/>
    <property type="match status" value="1"/>
</dbReference>
<proteinExistence type="predicted"/>
<feature type="compositionally biased region" description="Low complexity" evidence="1">
    <location>
        <begin position="171"/>
        <end position="180"/>
    </location>
</feature>
<evidence type="ECO:0000313" key="5">
    <source>
        <dbReference type="Proteomes" id="UP000198661"/>
    </source>
</evidence>
<evidence type="ECO:0000259" key="3">
    <source>
        <dbReference type="SMART" id="SM00530"/>
    </source>
</evidence>